<evidence type="ECO:0000313" key="1">
    <source>
        <dbReference type="EMBL" id="KAK3062482.1"/>
    </source>
</evidence>
<reference evidence="1" key="1">
    <citation type="submission" date="2024-09" db="EMBL/GenBank/DDBJ databases">
        <title>Black Yeasts Isolated from many extreme environments.</title>
        <authorList>
            <person name="Coleine C."/>
            <person name="Stajich J.E."/>
            <person name="Selbmann L."/>
        </authorList>
    </citation>
    <scope>NUCLEOTIDE SEQUENCE</scope>
    <source>
        <strain evidence="1">CCFEE 5737</strain>
    </source>
</reference>
<gene>
    <name evidence="1" type="ORF">LTS18_003976</name>
</gene>
<accession>A0ACC3D639</accession>
<dbReference type="EMBL" id="JAWDJW010007273">
    <property type="protein sequence ID" value="KAK3062482.1"/>
    <property type="molecule type" value="Genomic_DNA"/>
</dbReference>
<organism evidence="1 2">
    <name type="scientific">Coniosporium uncinatum</name>
    <dbReference type="NCBI Taxonomy" id="93489"/>
    <lineage>
        <taxon>Eukaryota</taxon>
        <taxon>Fungi</taxon>
        <taxon>Dikarya</taxon>
        <taxon>Ascomycota</taxon>
        <taxon>Pezizomycotina</taxon>
        <taxon>Dothideomycetes</taxon>
        <taxon>Dothideomycetes incertae sedis</taxon>
        <taxon>Coniosporium</taxon>
    </lineage>
</organism>
<evidence type="ECO:0000313" key="2">
    <source>
        <dbReference type="Proteomes" id="UP001186974"/>
    </source>
</evidence>
<dbReference type="Proteomes" id="UP001186974">
    <property type="component" value="Unassembled WGS sequence"/>
</dbReference>
<protein>
    <submittedName>
        <fullName evidence="1">Uncharacterized protein</fullName>
    </submittedName>
</protein>
<comment type="caution">
    <text evidence="1">The sequence shown here is derived from an EMBL/GenBank/DDBJ whole genome shotgun (WGS) entry which is preliminary data.</text>
</comment>
<keyword evidence="2" id="KW-1185">Reference proteome</keyword>
<name>A0ACC3D639_9PEZI</name>
<proteinExistence type="predicted"/>
<sequence>MAGSRRKRNAITDAIQSDGSEKVSKETESSTPGKALRVASPAASERKPSEMIEGELYNYRGEAKWFGYYARKQRREYSMTSKLLLNMAQIDQKLQKITEPFRFLDLPGEIRNEMYSLLIVQEDPIRLYTNNVPILPALTRVSRQVRDEARKVYYLQNTFQLWLGTTFDLGSYRKFIRKSGLQADKVSDNITCIFDWNGTERWHKNKVNFMRMVRQHYLFGGAWPKATDYEGRYHYHLVLAVAKLAEMEKVIQLAKSYKGEGMEWKM</sequence>
<feature type="non-terminal residue" evidence="1">
    <location>
        <position position="266"/>
    </location>
</feature>